<dbReference type="EMBL" id="GL945475">
    <property type="protein sequence ID" value="EGO03542.1"/>
    <property type="molecule type" value="Genomic_DNA"/>
</dbReference>
<keyword evidence="15" id="KW-1185">Reference proteome</keyword>
<dbReference type="Pfam" id="PF00097">
    <property type="entry name" value="zf-C3HC4"/>
    <property type="match status" value="1"/>
</dbReference>
<organism evidence="15">
    <name type="scientific">Serpula lacrymans var. lacrymans (strain S7.3)</name>
    <name type="common">Dry rot fungus</name>
    <dbReference type="NCBI Taxonomy" id="936435"/>
    <lineage>
        <taxon>Eukaryota</taxon>
        <taxon>Fungi</taxon>
        <taxon>Dikarya</taxon>
        <taxon>Basidiomycota</taxon>
        <taxon>Agaricomycotina</taxon>
        <taxon>Agaricomycetes</taxon>
        <taxon>Agaricomycetidae</taxon>
        <taxon>Boletales</taxon>
        <taxon>Coniophorineae</taxon>
        <taxon>Serpulaceae</taxon>
        <taxon>Serpula</taxon>
    </lineage>
</organism>
<keyword evidence="5 8" id="KW-0863">Zinc-finger</keyword>
<dbReference type="PANTHER" id="PTHR22770:SF13">
    <property type="entry name" value="RING-TYPE DOMAIN-CONTAINING PROTEIN"/>
    <property type="match status" value="1"/>
</dbReference>
<dbReference type="InterPro" id="IPR051628">
    <property type="entry name" value="LUBAC_E3_Ligases"/>
</dbReference>
<feature type="region of interest" description="Disordered" evidence="10">
    <location>
        <begin position="1"/>
        <end position="55"/>
    </location>
</feature>
<dbReference type="InterPro" id="IPR018957">
    <property type="entry name" value="Znf_C3HC4_RING-type"/>
</dbReference>
<evidence type="ECO:0000259" key="13">
    <source>
        <dbReference type="PROSITE" id="PS51873"/>
    </source>
</evidence>
<keyword evidence="6" id="KW-0833">Ubl conjugation pathway</keyword>
<dbReference type="GO" id="GO:0097039">
    <property type="term" value="P:protein linear polyubiquitination"/>
    <property type="evidence" value="ECO:0007669"/>
    <property type="project" value="TreeGrafter"/>
</dbReference>
<sequence length="757" mass="84314">MNGLQSHHPSTSFHMTTKPTSTLPEHSGNKQRKSLSPELSFSSDNQTRPRHVGPSFLTITLQDHTKVRLGEGFEVKDIITGFESRWIHLGNVPSSVSSRTINRLVSPFGQVDTVTMPASSNSKTSTVKVQYSTPTEALEAATKLNGADIGNKKITAKVYINNTSHANGMLRDASVRVEWEAPSRLGYAGYATQSQAEAAIAVANGSAMRKNSISAIIYDGLPAVGAYNVIFRGLPADAKQEDLEQFGVPESTMLERPNYSSNDIGTKGIRDMLEECGELISFDVLPPPHREGMVKAWAHFASPHDAQVAHDHLDGRRPNFIGRTRLSVRHVQTMSYMLPQRIYQKMEGDIAKLRCTWQGSNRVGVSVIERKFNTIAAEDSPPVLIKLSAEYIKQLSQLKLAFERIQHGDIVMQDKKPVWDDYFSRPVGISYLRNLERFHGIDIQAEPTRRTIALFGPIVQRDSARYEILGKVNHLRSQKFWDIPLAGRLIGLFVSGDLIKLQQNIGRENVVLNLEKRILTIRGNERIHQAACKAVQLAQSRHVDERRPAAAICPVCFSDAVIPIHMECGHTWCKNCLSGYLVAATGNKMFPLTCLGNDATCSQPISLTLAQNVLSASEFDALANASYWSYVHSHPNEFHHCPTPDCTQVYRSAPRDAILQCPSCLMRICPSCHVEYHDGWTCEELEAVDDKLFAEWSESHDVKNCPGCKIPIERSQGCNHMTCTRCQTHICWVCLATFPKGQGIYDHMRHEHGGIGL</sequence>
<evidence type="ECO:0000256" key="7">
    <source>
        <dbReference type="ARBA" id="ARBA00022833"/>
    </source>
</evidence>
<dbReference type="OMA" id="MTCTRCQ"/>
<evidence type="ECO:0008006" key="16">
    <source>
        <dbReference type="Google" id="ProtNLM"/>
    </source>
</evidence>
<feature type="domain" description="RRM" evidence="12">
    <location>
        <begin position="85"/>
        <end position="161"/>
    </location>
</feature>
<dbReference type="Gene3D" id="1.20.120.1750">
    <property type="match status" value="1"/>
</dbReference>
<dbReference type="InterPro" id="IPR000504">
    <property type="entry name" value="RRM_dom"/>
</dbReference>
<dbReference type="SMART" id="SM00360">
    <property type="entry name" value="RRM"/>
    <property type="match status" value="2"/>
</dbReference>
<dbReference type="InParanoid" id="F8PK88"/>
<dbReference type="GO" id="GO:0000151">
    <property type="term" value="C:ubiquitin ligase complex"/>
    <property type="evidence" value="ECO:0007669"/>
    <property type="project" value="TreeGrafter"/>
</dbReference>
<dbReference type="InterPro" id="IPR044066">
    <property type="entry name" value="TRIAD_supradom"/>
</dbReference>
<dbReference type="GO" id="GO:0043130">
    <property type="term" value="F:ubiquitin binding"/>
    <property type="evidence" value="ECO:0007669"/>
    <property type="project" value="TreeGrafter"/>
</dbReference>
<evidence type="ECO:0000256" key="4">
    <source>
        <dbReference type="ARBA" id="ARBA00022737"/>
    </source>
</evidence>
<evidence type="ECO:0000259" key="12">
    <source>
        <dbReference type="PROSITE" id="PS50102"/>
    </source>
</evidence>
<keyword evidence="2" id="KW-0808">Transferase</keyword>
<dbReference type="PROSITE" id="PS50102">
    <property type="entry name" value="RRM"/>
    <property type="match status" value="1"/>
</dbReference>
<dbReference type="PANTHER" id="PTHR22770">
    <property type="entry name" value="UBIQUITIN CONJUGATING ENZYME 7 INTERACTING PROTEIN-RELATED"/>
    <property type="match status" value="1"/>
</dbReference>
<dbReference type="InterPro" id="IPR002867">
    <property type="entry name" value="IBR_dom"/>
</dbReference>
<dbReference type="Pfam" id="PF22191">
    <property type="entry name" value="IBR_1"/>
    <property type="match status" value="1"/>
</dbReference>
<dbReference type="PROSITE" id="PS51873">
    <property type="entry name" value="TRIAD"/>
    <property type="match status" value="1"/>
</dbReference>
<feature type="domain" description="RING-type" evidence="11">
    <location>
        <begin position="553"/>
        <end position="594"/>
    </location>
</feature>
<reference evidence="15" key="1">
    <citation type="journal article" date="2011" name="Science">
        <title>The plant cell wall-decomposing machinery underlies the functional diversity of forest fungi.</title>
        <authorList>
            <person name="Eastwood D.C."/>
            <person name="Floudas D."/>
            <person name="Binder M."/>
            <person name="Majcherczyk A."/>
            <person name="Schneider P."/>
            <person name="Aerts A."/>
            <person name="Asiegbu F.O."/>
            <person name="Baker S.E."/>
            <person name="Barry K."/>
            <person name="Bendiksby M."/>
            <person name="Blumentritt M."/>
            <person name="Coutinho P.M."/>
            <person name="Cullen D."/>
            <person name="de Vries R.P."/>
            <person name="Gathman A."/>
            <person name="Goodell B."/>
            <person name="Henrissat B."/>
            <person name="Ihrmark K."/>
            <person name="Kauserud H."/>
            <person name="Kohler A."/>
            <person name="LaButti K."/>
            <person name="Lapidus A."/>
            <person name="Lavin J.L."/>
            <person name="Lee Y.-H."/>
            <person name="Lindquist E."/>
            <person name="Lilly W."/>
            <person name="Lucas S."/>
            <person name="Morin E."/>
            <person name="Murat C."/>
            <person name="Oguiza J.A."/>
            <person name="Park J."/>
            <person name="Pisabarro A.G."/>
            <person name="Riley R."/>
            <person name="Rosling A."/>
            <person name="Salamov A."/>
            <person name="Schmidt O."/>
            <person name="Schmutz J."/>
            <person name="Skrede I."/>
            <person name="Stenlid J."/>
            <person name="Wiebenga A."/>
            <person name="Xie X."/>
            <person name="Kuees U."/>
            <person name="Hibbett D.S."/>
            <person name="Hoffmeister D."/>
            <person name="Hoegberg N."/>
            <person name="Martin F."/>
            <person name="Grigoriev I.V."/>
            <person name="Watkinson S.C."/>
        </authorList>
    </citation>
    <scope>NUCLEOTIDE SEQUENCE [LARGE SCALE GENOMIC DNA]</scope>
    <source>
        <strain evidence="15">strain S7.3</strain>
    </source>
</reference>
<evidence type="ECO:0000256" key="3">
    <source>
        <dbReference type="ARBA" id="ARBA00022723"/>
    </source>
</evidence>
<proteinExistence type="predicted"/>
<dbReference type="OrthoDB" id="10009520at2759"/>
<keyword evidence="7" id="KW-0862">Zinc</keyword>
<protein>
    <recommendedName>
        <fullName evidence="16">RING-type domain-containing protein</fullName>
    </recommendedName>
</protein>
<dbReference type="GO" id="GO:0008270">
    <property type="term" value="F:zinc ion binding"/>
    <property type="evidence" value="ECO:0007669"/>
    <property type="project" value="UniProtKB-KW"/>
</dbReference>
<accession>F8PK88</accession>
<dbReference type="InterPro" id="IPR001841">
    <property type="entry name" value="Znf_RING"/>
</dbReference>
<feature type="domain" description="RING-type" evidence="13">
    <location>
        <begin position="549"/>
        <end position="756"/>
    </location>
</feature>
<evidence type="ECO:0000256" key="10">
    <source>
        <dbReference type="SAM" id="MobiDB-lite"/>
    </source>
</evidence>
<evidence type="ECO:0000313" key="14">
    <source>
        <dbReference type="EMBL" id="EGO03542.1"/>
    </source>
</evidence>
<dbReference type="Pfam" id="PF00076">
    <property type="entry name" value="RRM_1"/>
    <property type="match status" value="1"/>
</dbReference>
<keyword evidence="9" id="KW-0694">RNA-binding</keyword>
<dbReference type="SUPFAM" id="SSF54928">
    <property type="entry name" value="RNA-binding domain, RBD"/>
    <property type="match status" value="1"/>
</dbReference>
<dbReference type="AlphaFoldDB" id="F8PK88"/>
<dbReference type="GO" id="GO:0043161">
    <property type="term" value="P:proteasome-mediated ubiquitin-dependent protein catabolic process"/>
    <property type="evidence" value="ECO:0007669"/>
    <property type="project" value="TreeGrafter"/>
</dbReference>
<dbReference type="Gene3D" id="3.30.40.10">
    <property type="entry name" value="Zinc/RING finger domain, C3HC4 (zinc finger)"/>
    <property type="match status" value="1"/>
</dbReference>
<dbReference type="InterPro" id="IPR035979">
    <property type="entry name" value="RBD_domain_sf"/>
</dbReference>
<evidence type="ECO:0000256" key="8">
    <source>
        <dbReference type="PROSITE-ProRule" id="PRU00175"/>
    </source>
</evidence>
<dbReference type="Pfam" id="PF01485">
    <property type="entry name" value="IBR"/>
    <property type="match status" value="1"/>
</dbReference>
<dbReference type="InterPro" id="IPR013087">
    <property type="entry name" value="Znf_C2H2_type"/>
</dbReference>
<dbReference type="HOGENOM" id="CLU_004235_1_0_1"/>
<dbReference type="SMART" id="SM00647">
    <property type="entry name" value="IBR"/>
    <property type="match status" value="2"/>
</dbReference>
<evidence type="ECO:0000256" key="6">
    <source>
        <dbReference type="ARBA" id="ARBA00022786"/>
    </source>
</evidence>
<evidence type="ECO:0000313" key="15">
    <source>
        <dbReference type="Proteomes" id="UP000008063"/>
    </source>
</evidence>
<dbReference type="SUPFAM" id="SSF57850">
    <property type="entry name" value="RING/U-box"/>
    <property type="match status" value="2"/>
</dbReference>
<feature type="compositionally biased region" description="Polar residues" evidence="10">
    <location>
        <begin position="1"/>
        <end position="24"/>
    </location>
</feature>
<feature type="compositionally biased region" description="Polar residues" evidence="10">
    <location>
        <begin position="37"/>
        <end position="46"/>
    </location>
</feature>
<dbReference type="Gene3D" id="3.30.70.330">
    <property type="match status" value="1"/>
</dbReference>
<dbReference type="PROSITE" id="PS50089">
    <property type="entry name" value="ZF_RING_2"/>
    <property type="match status" value="1"/>
</dbReference>
<evidence type="ECO:0000259" key="11">
    <source>
        <dbReference type="PROSITE" id="PS50089"/>
    </source>
</evidence>
<dbReference type="CDD" id="cd20335">
    <property type="entry name" value="BRcat_RBR"/>
    <property type="match status" value="1"/>
</dbReference>
<name>F8PK88_SERL3</name>
<evidence type="ECO:0000256" key="5">
    <source>
        <dbReference type="ARBA" id="ARBA00022771"/>
    </source>
</evidence>
<dbReference type="eggNOG" id="KOG1812">
    <property type="taxonomic scope" value="Eukaryota"/>
</dbReference>
<dbReference type="CDD" id="cd22585">
    <property type="entry name" value="Rcat_RBR_DEAH12-like"/>
    <property type="match status" value="1"/>
</dbReference>
<evidence type="ECO:0000256" key="2">
    <source>
        <dbReference type="ARBA" id="ARBA00022679"/>
    </source>
</evidence>
<dbReference type="Proteomes" id="UP000008063">
    <property type="component" value="Unassembled WGS sequence"/>
</dbReference>
<dbReference type="InterPro" id="IPR012677">
    <property type="entry name" value="Nucleotide-bd_a/b_plait_sf"/>
</dbReference>
<comment type="pathway">
    <text evidence="1">Protein modification; protein ubiquitination.</text>
</comment>
<gene>
    <name evidence="14" type="ORF">SERLA73DRAFT_101747</name>
</gene>
<dbReference type="InterPro" id="IPR013083">
    <property type="entry name" value="Znf_RING/FYVE/PHD"/>
</dbReference>
<dbReference type="GO" id="GO:0003723">
    <property type="term" value="F:RNA binding"/>
    <property type="evidence" value="ECO:0007669"/>
    <property type="project" value="UniProtKB-UniRule"/>
</dbReference>
<dbReference type="STRING" id="936435.F8PK88"/>
<keyword evidence="3" id="KW-0479">Metal-binding</keyword>
<dbReference type="GO" id="GO:0004842">
    <property type="term" value="F:ubiquitin-protein transferase activity"/>
    <property type="evidence" value="ECO:0007669"/>
    <property type="project" value="TreeGrafter"/>
</dbReference>
<dbReference type="PROSITE" id="PS00028">
    <property type="entry name" value="ZINC_FINGER_C2H2_1"/>
    <property type="match status" value="1"/>
</dbReference>
<evidence type="ECO:0000256" key="1">
    <source>
        <dbReference type="ARBA" id="ARBA00004906"/>
    </source>
</evidence>
<evidence type="ECO:0000256" key="9">
    <source>
        <dbReference type="PROSITE-ProRule" id="PRU00176"/>
    </source>
</evidence>
<dbReference type="CDD" id="cd00590">
    <property type="entry name" value="RRM_SF"/>
    <property type="match status" value="1"/>
</dbReference>
<keyword evidence="4" id="KW-0677">Repeat</keyword>